<keyword evidence="3" id="KW-1185">Reference proteome</keyword>
<reference evidence="2 3" key="1">
    <citation type="submission" date="2017-05" db="EMBL/GenBank/DDBJ databases">
        <title>Whole genome sequencing of Yersinia kristensenii.</title>
        <authorList>
            <person name="Campioni F."/>
        </authorList>
    </citation>
    <scope>NUCLEOTIDE SEQUENCE [LARGE SCALE GENOMIC DNA]</scope>
    <source>
        <strain evidence="2 3">CFSAN060538</strain>
    </source>
</reference>
<evidence type="ECO:0000256" key="1">
    <source>
        <dbReference type="SAM" id="MobiDB-lite"/>
    </source>
</evidence>
<dbReference type="InterPro" id="IPR009228">
    <property type="entry name" value="Capsid_scaffold_GpO"/>
</dbReference>
<feature type="region of interest" description="Disordered" evidence="1">
    <location>
        <begin position="282"/>
        <end position="301"/>
    </location>
</feature>
<name>A0AB73PI66_YERKR</name>
<evidence type="ECO:0000313" key="3">
    <source>
        <dbReference type="Proteomes" id="UP000195840"/>
    </source>
</evidence>
<comment type="caution">
    <text evidence="2">The sequence shown here is derived from an EMBL/GenBank/DDBJ whole genome shotgun (WGS) entry which is preliminary data.</text>
</comment>
<evidence type="ECO:0000313" key="2">
    <source>
        <dbReference type="EMBL" id="OVZ75361.1"/>
    </source>
</evidence>
<gene>
    <name evidence="2" type="ORF">CBW52_22410</name>
</gene>
<organism evidence="2 3">
    <name type="scientific">Yersinia kristensenii</name>
    <dbReference type="NCBI Taxonomy" id="28152"/>
    <lineage>
        <taxon>Bacteria</taxon>
        <taxon>Pseudomonadati</taxon>
        <taxon>Pseudomonadota</taxon>
        <taxon>Gammaproteobacteria</taxon>
        <taxon>Enterobacterales</taxon>
        <taxon>Yersiniaceae</taxon>
        <taxon>Yersinia</taxon>
    </lineage>
</organism>
<dbReference type="EMBL" id="NHOG01000041">
    <property type="protein sequence ID" value="OVZ75361.1"/>
    <property type="molecule type" value="Genomic_DNA"/>
</dbReference>
<accession>A0AB73PI66</accession>
<dbReference type="Pfam" id="PF05929">
    <property type="entry name" value="Phage_GPO"/>
    <property type="match status" value="1"/>
</dbReference>
<sequence>MPAIAQERLIVPLLSGRQHRSLLSNQTEINHMPISKFFRAVVEGATSDGRHVPRAHIIEMAESYNPAFRGSRANLEHIKSVLPDSQFRAYGDITAAKYEEISDGPLKGKLALLVQVDATDDLVKLRQARQKVYSSIEYIEKFADTGKAYLTGIGFTDTPASLGAEMLTFCAQIEHSPLASRKSQSDAIFTEATEINLEFETEQESKTNLLTTIKAMFTKKQTGDDARLNDVHQAVELVAQQVEGKFSALTALEQQFSELKIASDATNQELAELKTTLSKTDRNFSQRERSTGSDSAILTDC</sequence>
<dbReference type="Proteomes" id="UP000195840">
    <property type="component" value="Unassembled WGS sequence"/>
</dbReference>
<proteinExistence type="predicted"/>
<dbReference type="AlphaFoldDB" id="A0AB73PI66"/>
<feature type="compositionally biased region" description="Basic and acidic residues" evidence="1">
    <location>
        <begin position="282"/>
        <end position="291"/>
    </location>
</feature>
<feature type="compositionally biased region" description="Polar residues" evidence="1">
    <location>
        <begin position="292"/>
        <end position="301"/>
    </location>
</feature>
<protein>
    <submittedName>
        <fullName evidence="2">GPO family capsid scaffolding protein</fullName>
    </submittedName>
</protein>